<evidence type="ECO:0000256" key="1">
    <source>
        <dbReference type="SAM" id="Phobius"/>
    </source>
</evidence>
<name>A0A0E9QUD3_ANGAN</name>
<feature type="transmembrane region" description="Helical" evidence="1">
    <location>
        <begin position="20"/>
        <end position="37"/>
    </location>
</feature>
<dbReference type="EMBL" id="GBXM01088143">
    <property type="protein sequence ID" value="JAH20434.1"/>
    <property type="molecule type" value="Transcribed_RNA"/>
</dbReference>
<reference evidence="2" key="1">
    <citation type="submission" date="2014-11" db="EMBL/GenBank/DDBJ databases">
        <authorList>
            <person name="Amaro Gonzalez C."/>
        </authorList>
    </citation>
    <scope>NUCLEOTIDE SEQUENCE</scope>
</reference>
<dbReference type="AlphaFoldDB" id="A0A0E9QUD3"/>
<accession>A0A0E9QUD3</accession>
<evidence type="ECO:0000313" key="2">
    <source>
        <dbReference type="EMBL" id="JAH20434.1"/>
    </source>
</evidence>
<proteinExistence type="predicted"/>
<organism evidence="2">
    <name type="scientific">Anguilla anguilla</name>
    <name type="common">European freshwater eel</name>
    <name type="synonym">Muraena anguilla</name>
    <dbReference type="NCBI Taxonomy" id="7936"/>
    <lineage>
        <taxon>Eukaryota</taxon>
        <taxon>Metazoa</taxon>
        <taxon>Chordata</taxon>
        <taxon>Craniata</taxon>
        <taxon>Vertebrata</taxon>
        <taxon>Euteleostomi</taxon>
        <taxon>Actinopterygii</taxon>
        <taxon>Neopterygii</taxon>
        <taxon>Teleostei</taxon>
        <taxon>Anguilliformes</taxon>
        <taxon>Anguillidae</taxon>
        <taxon>Anguilla</taxon>
    </lineage>
</organism>
<keyword evidence="1" id="KW-0812">Transmembrane</keyword>
<keyword evidence="1" id="KW-1133">Transmembrane helix</keyword>
<sequence>MLTNTSEYTLITQPIKDLTMQYYIRVCWISVFFITAFEKQTI</sequence>
<reference evidence="2" key="2">
    <citation type="journal article" date="2015" name="Fish Shellfish Immunol.">
        <title>Early steps in the European eel (Anguilla anguilla)-Vibrio vulnificus interaction in the gills: Role of the RtxA13 toxin.</title>
        <authorList>
            <person name="Callol A."/>
            <person name="Pajuelo D."/>
            <person name="Ebbesson L."/>
            <person name="Teles M."/>
            <person name="MacKenzie S."/>
            <person name="Amaro C."/>
        </authorList>
    </citation>
    <scope>NUCLEOTIDE SEQUENCE</scope>
</reference>
<protein>
    <submittedName>
        <fullName evidence="2">Uncharacterized protein</fullName>
    </submittedName>
</protein>
<keyword evidence="1" id="KW-0472">Membrane</keyword>